<dbReference type="EMBL" id="JACRWE010000003">
    <property type="protein sequence ID" value="MBC5996478.1"/>
    <property type="molecule type" value="Genomic_DNA"/>
</dbReference>
<keyword evidence="2" id="KW-0444">Lipid biosynthesis</keyword>
<dbReference type="CDD" id="cd07989">
    <property type="entry name" value="LPLAT_AGPAT-like"/>
    <property type="match status" value="1"/>
</dbReference>
<sequence length="248" mass="28276">MFNYIKFALYIILVFFLAIPKLAKFEINSDKYSAREKFSFLEKHAKRALSIVNIKLNIIGKEKIPKEPVLFVINHSSMLDSFILVSSVDRPIGCVIADVPIWKNMPIISHWTKLIRCVYINRSNTREGIKSIIEASENILDGHSMAIFPEGDLTWVKEPNALVSDFRAGALKIAYKAKCPIVPLVIKNSKDTYEGYQPVGKITSMPVEVEFLDPIYDHIDNPKLKSTILSDSIKNNMIKKIEEFRSRS</sequence>
<keyword evidence="8" id="KW-1185">Reference proteome</keyword>
<keyword evidence="4" id="KW-0443">Lipid metabolism</keyword>
<proteinExistence type="predicted"/>
<accession>A0ABR7JNI5</accession>
<feature type="domain" description="Phospholipid/glycerol acyltransferase" evidence="6">
    <location>
        <begin position="69"/>
        <end position="189"/>
    </location>
</feature>
<reference evidence="7 8" key="1">
    <citation type="submission" date="2020-08" db="EMBL/GenBank/DDBJ databases">
        <authorList>
            <person name="Liu C."/>
            <person name="Sun Q."/>
        </authorList>
    </citation>
    <scope>NUCLEOTIDE SEQUENCE [LARGE SCALE GENOMIC DNA]</scope>
    <source>
        <strain evidence="7 8">NSJ-18</strain>
    </source>
</reference>
<name>A0ABR7JNI5_9FIRM</name>
<organism evidence="7 8">
    <name type="scientific">Romboutsia faecis</name>
    <dbReference type="NCBI Taxonomy" id="2764597"/>
    <lineage>
        <taxon>Bacteria</taxon>
        <taxon>Bacillati</taxon>
        <taxon>Bacillota</taxon>
        <taxon>Clostridia</taxon>
        <taxon>Peptostreptococcales</taxon>
        <taxon>Peptostreptococcaceae</taxon>
        <taxon>Romboutsia</taxon>
    </lineage>
</organism>
<dbReference type="Proteomes" id="UP000609849">
    <property type="component" value="Unassembled WGS sequence"/>
</dbReference>
<dbReference type="Pfam" id="PF01553">
    <property type="entry name" value="Acyltransferase"/>
    <property type="match status" value="1"/>
</dbReference>
<evidence type="ECO:0000313" key="8">
    <source>
        <dbReference type="Proteomes" id="UP000609849"/>
    </source>
</evidence>
<gene>
    <name evidence="7" type="ORF">H8923_06860</name>
</gene>
<dbReference type="PANTHER" id="PTHR10434">
    <property type="entry name" value="1-ACYL-SN-GLYCEROL-3-PHOSPHATE ACYLTRANSFERASE"/>
    <property type="match status" value="1"/>
</dbReference>
<keyword evidence="3" id="KW-0808">Transferase</keyword>
<evidence type="ECO:0000313" key="7">
    <source>
        <dbReference type="EMBL" id="MBC5996478.1"/>
    </source>
</evidence>
<evidence type="ECO:0000256" key="5">
    <source>
        <dbReference type="ARBA" id="ARBA00023315"/>
    </source>
</evidence>
<dbReference type="SMART" id="SM00563">
    <property type="entry name" value="PlsC"/>
    <property type="match status" value="1"/>
</dbReference>
<dbReference type="PANTHER" id="PTHR10434:SF64">
    <property type="entry name" value="1-ACYL-SN-GLYCEROL-3-PHOSPHATE ACYLTRANSFERASE-RELATED"/>
    <property type="match status" value="1"/>
</dbReference>
<keyword evidence="5 7" id="KW-0012">Acyltransferase</keyword>
<evidence type="ECO:0000256" key="4">
    <source>
        <dbReference type="ARBA" id="ARBA00023098"/>
    </source>
</evidence>
<evidence type="ECO:0000256" key="1">
    <source>
        <dbReference type="ARBA" id="ARBA00005189"/>
    </source>
</evidence>
<dbReference type="InterPro" id="IPR002123">
    <property type="entry name" value="Plipid/glycerol_acylTrfase"/>
</dbReference>
<protein>
    <submittedName>
        <fullName evidence="7">1-acyl-sn-glycerol-3-phosphate acyltransferase</fullName>
    </submittedName>
</protein>
<evidence type="ECO:0000256" key="3">
    <source>
        <dbReference type="ARBA" id="ARBA00022679"/>
    </source>
</evidence>
<comment type="caution">
    <text evidence="7">The sequence shown here is derived from an EMBL/GenBank/DDBJ whole genome shotgun (WGS) entry which is preliminary data.</text>
</comment>
<dbReference type="GO" id="GO:0016746">
    <property type="term" value="F:acyltransferase activity"/>
    <property type="evidence" value="ECO:0007669"/>
    <property type="project" value="UniProtKB-KW"/>
</dbReference>
<evidence type="ECO:0000256" key="2">
    <source>
        <dbReference type="ARBA" id="ARBA00022516"/>
    </source>
</evidence>
<dbReference type="SUPFAM" id="SSF69593">
    <property type="entry name" value="Glycerol-3-phosphate (1)-acyltransferase"/>
    <property type="match status" value="1"/>
</dbReference>
<comment type="pathway">
    <text evidence="1">Lipid metabolism.</text>
</comment>
<evidence type="ECO:0000259" key="6">
    <source>
        <dbReference type="SMART" id="SM00563"/>
    </source>
</evidence>